<reference evidence="3" key="1">
    <citation type="submission" date="2018-02" db="EMBL/GenBank/DDBJ databases">
        <authorList>
            <person name="Moore K."/>
            <person name="Momper L."/>
        </authorList>
    </citation>
    <scope>NUCLEOTIDE SEQUENCE [LARGE SCALE GENOMIC DNA]</scope>
    <source>
        <strain evidence="3">ULC18</strain>
    </source>
</reference>
<proteinExistence type="predicted"/>
<dbReference type="OrthoDB" id="532849at2"/>
<evidence type="ECO:0000313" key="2">
    <source>
        <dbReference type="EMBL" id="PSB27288.1"/>
    </source>
</evidence>
<accession>A0A2T1E3I6</accession>
<organism evidence="2 3">
    <name type="scientific">Stenomitos frigidus ULC18</name>
    <dbReference type="NCBI Taxonomy" id="2107698"/>
    <lineage>
        <taxon>Bacteria</taxon>
        <taxon>Bacillati</taxon>
        <taxon>Cyanobacteriota</taxon>
        <taxon>Cyanophyceae</taxon>
        <taxon>Leptolyngbyales</taxon>
        <taxon>Leptolyngbyaceae</taxon>
        <taxon>Stenomitos</taxon>
    </lineage>
</organism>
<dbReference type="EMBL" id="PVWK01000096">
    <property type="protein sequence ID" value="PSB27288.1"/>
    <property type="molecule type" value="Genomic_DNA"/>
</dbReference>
<evidence type="ECO:0000313" key="3">
    <source>
        <dbReference type="Proteomes" id="UP000239576"/>
    </source>
</evidence>
<dbReference type="Proteomes" id="UP000239576">
    <property type="component" value="Unassembled WGS sequence"/>
</dbReference>
<evidence type="ECO:0000256" key="1">
    <source>
        <dbReference type="SAM" id="MobiDB-lite"/>
    </source>
</evidence>
<name>A0A2T1E3I6_9CYAN</name>
<comment type="caution">
    <text evidence="2">The sequence shown here is derived from an EMBL/GenBank/DDBJ whole genome shotgun (WGS) entry which is preliminary data.</text>
</comment>
<protein>
    <submittedName>
        <fullName evidence="2">Uncharacterized protein</fullName>
    </submittedName>
</protein>
<feature type="region of interest" description="Disordered" evidence="1">
    <location>
        <begin position="122"/>
        <end position="143"/>
    </location>
</feature>
<keyword evidence="3" id="KW-1185">Reference proteome</keyword>
<feature type="compositionally biased region" description="Polar residues" evidence="1">
    <location>
        <begin position="122"/>
        <end position="134"/>
    </location>
</feature>
<dbReference type="AlphaFoldDB" id="A0A2T1E3I6"/>
<dbReference type="RefSeq" id="WP_106257428.1">
    <property type="nucleotide sequence ID" value="NZ_CAWNSW010000095.1"/>
</dbReference>
<reference evidence="2 3" key="2">
    <citation type="submission" date="2018-03" db="EMBL/GenBank/DDBJ databases">
        <title>The ancient ancestry and fast evolution of plastids.</title>
        <authorList>
            <person name="Moore K.R."/>
            <person name="Magnabosco C."/>
            <person name="Momper L."/>
            <person name="Gold D.A."/>
            <person name="Bosak T."/>
            <person name="Fournier G.P."/>
        </authorList>
    </citation>
    <scope>NUCLEOTIDE SEQUENCE [LARGE SCALE GENOMIC DNA]</scope>
    <source>
        <strain evidence="2 3">ULC18</strain>
    </source>
</reference>
<gene>
    <name evidence="2" type="ORF">C7B82_16715</name>
</gene>
<sequence length="143" mass="15624">MEPVTTLTAAAIANLAFQKFVEAGAGEMAKKFTTDAIAKIDDLRQKIVARLRGKTEKLDEALVKAEAGDRTVLETISKHLDVVMDDAPEFAAEIRAIAHEITLQQIQDNSSMNQTNYGGTNYQTKTGQDNTNFFGGTHNHGQK</sequence>